<evidence type="ECO:0000313" key="1">
    <source>
        <dbReference type="EMBL" id="JAC74623.1"/>
    </source>
</evidence>
<dbReference type="AlphaFoldDB" id="A0A061RRS9"/>
<sequence>GVPSRVQHQGVVAATTEDYTQAGLRDPSLATAGLWLCAPAYVPDPNPVRRGWGRKGDTAKAVCKHSL</sequence>
<feature type="non-terminal residue" evidence="1">
    <location>
        <position position="1"/>
    </location>
</feature>
<protein>
    <submittedName>
        <fullName evidence="1">Uncharacterized protein</fullName>
    </submittedName>
</protein>
<gene>
    <name evidence="1" type="ORF">TSPGSL018_25444</name>
</gene>
<reference evidence="1" key="1">
    <citation type="submission" date="2014-05" db="EMBL/GenBank/DDBJ databases">
        <title>The transcriptome of the halophilic microalga Tetraselmis sp. GSL018 isolated from the Great Salt Lake, Utah.</title>
        <authorList>
            <person name="Jinkerson R.E."/>
            <person name="D'Adamo S."/>
            <person name="Posewitz M.C."/>
        </authorList>
    </citation>
    <scope>NUCLEOTIDE SEQUENCE</scope>
    <source>
        <strain evidence="1">GSL018</strain>
    </source>
</reference>
<organism evidence="1">
    <name type="scientific">Tetraselmis sp. GSL018</name>
    <dbReference type="NCBI Taxonomy" id="582737"/>
    <lineage>
        <taxon>Eukaryota</taxon>
        <taxon>Viridiplantae</taxon>
        <taxon>Chlorophyta</taxon>
        <taxon>core chlorophytes</taxon>
        <taxon>Chlorodendrophyceae</taxon>
        <taxon>Chlorodendrales</taxon>
        <taxon>Chlorodendraceae</taxon>
        <taxon>Tetraselmis</taxon>
    </lineage>
</organism>
<name>A0A061RRS9_9CHLO</name>
<dbReference type="EMBL" id="GBEZ01011134">
    <property type="protein sequence ID" value="JAC74623.1"/>
    <property type="molecule type" value="Transcribed_RNA"/>
</dbReference>
<accession>A0A061RRS9</accession>
<proteinExistence type="predicted"/>